<evidence type="ECO:0000313" key="2">
    <source>
        <dbReference type="EMBL" id="MBW0519717.1"/>
    </source>
</evidence>
<comment type="caution">
    <text evidence="2">The sequence shown here is derived from an EMBL/GenBank/DDBJ whole genome shotgun (WGS) entry which is preliminary data.</text>
</comment>
<name>A0A9Q3HXF1_9BASI</name>
<sequence>MQHTQVAAEARLKKIRLDRGQDVHKRVASRGRADGQQDISKFPLIMNSSSLSQSAPKDDEVNLQEVQDKLEVSLENIRQMVDSWIPSNLRAPEIPNAEAASWSASNLQSFNPTNSRLGLGSIPEKQSSFKNNSSQLRHQLTKKTNSNKRDDPNECSAGSGGELEEEDSRASAIKNREFHKSDSFSLFQQPPSCIEKSDISAAKSTTKDLGLNSSRQAVGFFNASGNLSKRQMKKQRKLERMRLASQSSIQSSASPNFQLQSDKTTPVDTSSPSSHSALWTVGSNSTRTTPDTQQVASFASNAPELPEASKANCAQRNFTSNAENPPKSKKSKKRKRR</sequence>
<dbReference type="Proteomes" id="UP000765509">
    <property type="component" value="Unassembled WGS sequence"/>
</dbReference>
<keyword evidence="3" id="KW-1185">Reference proteome</keyword>
<proteinExistence type="predicted"/>
<evidence type="ECO:0000313" key="3">
    <source>
        <dbReference type="Proteomes" id="UP000765509"/>
    </source>
</evidence>
<protein>
    <submittedName>
        <fullName evidence="2">Uncharacterized protein</fullName>
    </submittedName>
</protein>
<feature type="compositionally biased region" description="Polar residues" evidence="1">
    <location>
        <begin position="255"/>
        <end position="300"/>
    </location>
</feature>
<feature type="region of interest" description="Disordered" evidence="1">
    <location>
        <begin position="115"/>
        <end position="169"/>
    </location>
</feature>
<reference evidence="2" key="1">
    <citation type="submission" date="2021-03" db="EMBL/GenBank/DDBJ databases">
        <title>Draft genome sequence of rust myrtle Austropuccinia psidii MF-1, a brazilian biotype.</title>
        <authorList>
            <person name="Quecine M.C."/>
            <person name="Pachon D.M.R."/>
            <person name="Bonatelli M.L."/>
            <person name="Correr F.H."/>
            <person name="Franceschini L.M."/>
            <person name="Leite T.F."/>
            <person name="Margarido G.R.A."/>
            <person name="Almeida C.A."/>
            <person name="Ferrarezi J.A."/>
            <person name="Labate C.A."/>
        </authorList>
    </citation>
    <scope>NUCLEOTIDE SEQUENCE</scope>
    <source>
        <strain evidence="2">MF-1</strain>
    </source>
</reference>
<feature type="region of interest" description="Disordered" evidence="1">
    <location>
        <begin position="227"/>
        <end position="337"/>
    </location>
</feature>
<dbReference type="OrthoDB" id="2501049at2759"/>
<feature type="region of interest" description="Disordered" evidence="1">
    <location>
        <begin position="22"/>
        <end position="41"/>
    </location>
</feature>
<organism evidence="2 3">
    <name type="scientific">Austropuccinia psidii MF-1</name>
    <dbReference type="NCBI Taxonomy" id="1389203"/>
    <lineage>
        <taxon>Eukaryota</taxon>
        <taxon>Fungi</taxon>
        <taxon>Dikarya</taxon>
        <taxon>Basidiomycota</taxon>
        <taxon>Pucciniomycotina</taxon>
        <taxon>Pucciniomycetes</taxon>
        <taxon>Pucciniales</taxon>
        <taxon>Sphaerophragmiaceae</taxon>
        <taxon>Austropuccinia</taxon>
    </lineage>
</organism>
<evidence type="ECO:0000256" key="1">
    <source>
        <dbReference type="SAM" id="MobiDB-lite"/>
    </source>
</evidence>
<feature type="compositionally biased region" description="Polar residues" evidence="1">
    <location>
        <begin position="312"/>
        <end position="323"/>
    </location>
</feature>
<dbReference type="AlphaFoldDB" id="A0A9Q3HXF1"/>
<accession>A0A9Q3HXF1</accession>
<feature type="compositionally biased region" description="Basic and acidic residues" evidence="1">
    <location>
        <begin position="22"/>
        <end position="35"/>
    </location>
</feature>
<feature type="compositionally biased region" description="Low complexity" evidence="1">
    <location>
        <begin position="244"/>
        <end position="254"/>
    </location>
</feature>
<feature type="compositionally biased region" description="Polar residues" evidence="1">
    <location>
        <begin position="124"/>
        <end position="144"/>
    </location>
</feature>
<dbReference type="EMBL" id="AVOT02027595">
    <property type="protein sequence ID" value="MBW0519717.1"/>
    <property type="molecule type" value="Genomic_DNA"/>
</dbReference>
<gene>
    <name evidence="2" type="ORF">O181_059432</name>
</gene>
<feature type="compositionally biased region" description="Basic residues" evidence="1">
    <location>
        <begin position="327"/>
        <end position="337"/>
    </location>
</feature>
<feature type="compositionally biased region" description="Basic residues" evidence="1">
    <location>
        <begin position="230"/>
        <end position="239"/>
    </location>
</feature>